<name>A0A0H3A7E1_NITV4</name>
<dbReference type="HOGENOM" id="CLU_926628_0_0_7"/>
<evidence type="ECO:0000256" key="2">
    <source>
        <dbReference type="SAM" id="SignalP"/>
    </source>
</evidence>
<keyword evidence="2" id="KW-0732">Signal</keyword>
<dbReference type="EMBL" id="CP000527">
    <property type="protein sequence ID" value="ABM27953.1"/>
    <property type="molecule type" value="Genomic_DNA"/>
</dbReference>
<dbReference type="AlphaFoldDB" id="A0A0H3A7E1"/>
<protein>
    <recommendedName>
        <fullName evidence="3">AMIN domain-containing protein</fullName>
    </recommendedName>
</protein>
<feature type="domain" description="AMIN" evidence="3">
    <location>
        <begin position="214"/>
        <end position="281"/>
    </location>
</feature>
<dbReference type="RefSeq" id="WP_010939600.1">
    <property type="nucleotide sequence ID" value="NC_008751.1"/>
</dbReference>
<gene>
    <name evidence="4" type="ordered locus">Dvul_0932</name>
</gene>
<sequence length="300" mass="30301" precursor="true">MNKNIAMLIVAVLLFAMALIAVNQFSSGEPDPTAPAGVTAGPEVTGQVTEQAGTVDAGNAATGNGTMPGGLMPLDNGTLRELSPAGEAGGAGTLADPRGLAGVQPGEEEGPLVDQPGLKPETHKAAKAVPSQPAHAAKPAQKTEHKPAQKEAAKAPAKAEAPKPAKTEAVKAAPAKVEPAKKQAAAPAAKTEAAPAPKATSGGQTAKASIKFEGSTAVLHLEGASGAQYKSFVLKEPDRMVVDLVGAWTVNVPTVPSNRVIKAVRVGKPGEKTRIVLDLDKGPDGHEVVKKGGALEVRVK</sequence>
<evidence type="ECO:0000313" key="5">
    <source>
        <dbReference type="Proteomes" id="UP000009173"/>
    </source>
</evidence>
<feature type="compositionally biased region" description="Basic and acidic residues" evidence="1">
    <location>
        <begin position="141"/>
        <end position="153"/>
    </location>
</feature>
<reference evidence="5" key="1">
    <citation type="journal article" date="2009" name="Environ. Microbiol.">
        <title>Contribution of mobile genetic elements to Desulfovibrio vulgaris genome plasticity.</title>
        <authorList>
            <person name="Walker C.B."/>
            <person name="Stolyar S."/>
            <person name="Chivian D."/>
            <person name="Pinel N."/>
            <person name="Gabster J.A."/>
            <person name="Dehal P.S."/>
            <person name="He Z."/>
            <person name="Yang Z.K."/>
            <person name="Yen H.C."/>
            <person name="Zhou J."/>
            <person name="Wall J.D."/>
            <person name="Hazen T.C."/>
            <person name="Arkin A.P."/>
            <person name="Stahl D.A."/>
        </authorList>
    </citation>
    <scope>NUCLEOTIDE SEQUENCE [LARGE SCALE GENOMIC DNA]</scope>
    <source>
        <strain evidence="5">DP4</strain>
    </source>
</reference>
<proteinExistence type="predicted"/>
<dbReference type="InterPro" id="IPR021731">
    <property type="entry name" value="AMIN_dom"/>
</dbReference>
<dbReference type="Proteomes" id="UP000009173">
    <property type="component" value="Chromosome"/>
</dbReference>
<feature type="compositionally biased region" description="Basic and acidic residues" evidence="1">
    <location>
        <begin position="160"/>
        <end position="169"/>
    </location>
</feature>
<feature type="compositionally biased region" description="Low complexity" evidence="1">
    <location>
        <begin position="170"/>
        <end position="199"/>
    </location>
</feature>
<dbReference type="Pfam" id="PF11741">
    <property type="entry name" value="AMIN"/>
    <property type="match status" value="1"/>
</dbReference>
<dbReference type="Gene3D" id="2.60.40.3500">
    <property type="match status" value="1"/>
</dbReference>
<evidence type="ECO:0000256" key="1">
    <source>
        <dbReference type="SAM" id="MobiDB-lite"/>
    </source>
</evidence>
<feature type="chain" id="PRO_5002604291" description="AMIN domain-containing protein" evidence="2">
    <location>
        <begin position="22"/>
        <end position="300"/>
    </location>
</feature>
<feature type="signal peptide" evidence="2">
    <location>
        <begin position="1"/>
        <end position="21"/>
    </location>
</feature>
<feature type="region of interest" description="Disordered" evidence="1">
    <location>
        <begin position="58"/>
        <end position="204"/>
    </location>
</feature>
<evidence type="ECO:0000313" key="4">
    <source>
        <dbReference type="EMBL" id="ABM27953.1"/>
    </source>
</evidence>
<dbReference type="KEGG" id="dvl:Dvul_0932"/>
<organism evidence="4 5">
    <name type="scientific">Nitratidesulfovibrio vulgaris (strain DP4)</name>
    <name type="common">Desulfovibrio vulgaris</name>
    <dbReference type="NCBI Taxonomy" id="391774"/>
    <lineage>
        <taxon>Bacteria</taxon>
        <taxon>Pseudomonadati</taxon>
        <taxon>Thermodesulfobacteriota</taxon>
        <taxon>Desulfovibrionia</taxon>
        <taxon>Desulfovibrionales</taxon>
        <taxon>Desulfovibrionaceae</taxon>
        <taxon>Nitratidesulfovibrio</taxon>
    </lineage>
</organism>
<accession>A0A0H3A7E1</accession>
<evidence type="ECO:0000259" key="3">
    <source>
        <dbReference type="Pfam" id="PF11741"/>
    </source>
</evidence>